<evidence type="ECO:0000256" key="4">
    <source>
        <dbReference type="ARBA" id="ARBA00022723"/>
    </source>
</evidence>
<dbReference type="GO" id="GO:0003906">
    <property type="term" value="F:DNA-(apurinic or apyrimidinic site) endonuclease activity"/>
    <property type="evidence" value="ECO:0007669"/>
    <property type="project" value="TreeGrafter"/>
</dbReference>
<evidence type="ECO:0000256" key="8">
    <source>
        <dbReference type="ARBA" id="ARBA00023204"/>
    </source>
</evidence>
<keyword evidence="8" id="KW-0234">DNA repair</keyword>
<dbReference type="Gene3D" id="3.60.10.10">
    <property type="entry name" value="Endonuclease/exonuclease/phosphatase"/>
    <property type="match status" value="1"/>
</dbReference>
<keyword evidence="5" id="KW-0227">DNA damage</keyword>
<dbReference type="GO" id="GO:0008311">
    <property type="term" value="F:double-stranded DNA 3'-5' DNA exonuclease activity"/>
    <property type="evidence" value="ECO:0007669"/>
    <property type="project" value="UniProtKB-EC"/>
</dbReference>
<comment type="similarity">
    <text evidence="2">Belongs to the DNA repair enzymes AP/ExoA family.</text>
</comment>
<dbReference type="EC" id="3.1.11.2" evidence="3"/>
<dbReference type="Ensembl" id="ENSACLT00000087597.1">
    <property type="protein sequence ID" value="ENSACLP00000073911.1"/>
    <property type="gene ID" value="ENSACLG00000039886.1"/>
</dbReference>
<dbReference type="CDD" id="cd09076">
    <property type="entry name" value="L1-EN"/>
    <property type="match status" value="1"/>
</dbReference>
<comment type="cofactor">
    <cofactor evidence="9">
        <name>Mg(2+)</name>
        <dbReference type="ChEBI" id="CHEBI:18420"/>
    </cofactor>
    <cofactor evidence="9">
        <name>Mn(2+)</name>
        <dbReference type="ChEBI" id="CHEBI:29035"/>
    </cofactor>
    <text evidence="9">Probably binds two magnesium or manganese ions per subunit.</text>
</comment>
<dbReference type="Pfam" id="PF03372">
    <property type="entry name" value="Exo_endo_phos"/>
    <property type="match status" value="1"/>
</dbReference>
<feature type="binding site" evidence="9">
    <location>
        <position position="66"/>
    </location>
    <ligand>
        <name>Mg(2+)</name>
        <dbReference type="ChEBI" id="CHEBI:18420"/>
        <label>1</label>
    </ligand>
</feature>
<dbReference type="Proteomes" id="UP000265100">
    <property type="component" value="Chromosome 9"/>
</dbReference>
<evidence type="ECO:0000256" key="7">
    <source>
        <dbReference type="ARBA" id="ARBA00022842"/>
    </source>
</evidence>
<dbReference type="InterPro" id="IPR005135">
    <property type="entry name" value="Endo/exonuclease/phosphatase"/>
</dbReference>
<dbReference type="InterPro" id="IPR004808">
    <property type="entry name" value="AP_endonuc_1"/>
</dbReference>
<reference evidence="11" key="2">
    <citation type="submission" date="2025-08" db="UniProtKB">
        <authorList>
            <consortium name="Ensembl"/>
        </authorList>
    </citation>
    <scope>IDENTIFICATION</scope>
</reference>
<name>A0AAX7VBZ1_ASTCA</name>
<evidence type="ECO:0000256" key="5">
    <source>
        <dbReference type="ARBA" id="ARBA00022763"/>
    </source>
</evidence>
<reference evidence="11" key="1">
    <citation type="submission" date="2018-05" db="EMBL/GenBank/DDBJ databases">
        <authorList>
            <person name="Datahose"/>
        </authorList>
    </citation>
    <scope>NUCLEOTIDE SEQUENCE</scope>
</reference>
<keyword evidence="6" id="KW-0378">Hydrolase</keyword>
<reference evidence="11" key="3">
    <citation type="submission" date="2025-09" db="UniProtKB">
        <authorList>
            <consortium name="Ensembl"/>
        </authorList>
    </citation>
    <scope>IDENTIFICATION</scope>
</reference>
<comment type="catalytic activity">
    <reaction evidence="1">
        <text>Exonucleolytic cleavage in the 3'- to 5'-direction to yield nucleoside 5'-phosphates.</text>
        <dbReference type="EC" id="3.1.11.2"/>
    </reaction>
</comment>
<evidence type="ECO:0000313" key="11">
    <source>
        <dbReference type="Ensembl" id="ENSACLP00000073911.1"/>
    </source>
</evidence>
<dbReference type="GO" id="GO:0005634">
    <property type="term" value="C:nucleus"/>
    <property type="evidence" value="ECO:0007669"/>
    <property type="project" value="TreeGrafter"/>
</dbReference>
<keyword evidence="9" id="KW-0464">Manganese</keyword>
<dbReference type="AlphaFoldDB" id="A0AAX7VBZ1"/>
<feature type="binding site" evidence="9">
    <location>
        <position position="37"/>
    </location>
    <ligand>
        <name>Mg(2+)</name>
        <dbReference type="ChEBI" id="CHEBI:18420"/>
        <label>1</label>
    </ligand>
</feature>
<dbReference type="GO" id="GO:0006284">
    <property type="term" value="P:base-excision repair"/>
    <property type="evidence" value="ECO:0007669"/>
    <property type="project" value="TreeGrafter"/>
</dbReference>
<evidence type="ECO:0000313" key="12">
    <source>
        <dbReference type="Proteomes" id="UP000265100"/>
    </source>
</evidence>
<dbReference type="GeneTree" id="ENSGT00940000177144"/>
<keyword evidence="7 9" id="KW-0460">Magnesium</keyword>
<evidence type="ECO:0000256" key="1">
    <source>
        <dbReference type="ARBA" id="ARBA00000493"/>
    </source>
</evidence>
<evidence type="ECO:0000256" key="3">
    <source>
        <dbReference type="ARBA" id="ARBA00012115"/>
    </source>
</evidence>
<dbReference type="GO" id="GO:0046872">
    <property type="term" value="F:metal ion binding"/>
    <property type="evidence" value="ECO:0007669"/>
    <property type="project" value="UniProtKB-KW"/>
</dbReference>
<keyword evidence="12" id="KW-1185">Reference proteome</keyword>
<proteinExistence type="inferred from homology"/>
<keyword evidence="4 9" id="KW-0479">Metal-binding</keyword>
<dbReference type="InterPro" id="IPR036691">
    <property type="entry name" value="Endo/exonu/phosph_ase_sf"/>
</dbReference>
<feature type="domain" description="Endonuclease/exonuclease/phosphatase" evidence="10">
    <location>
        <begin position="34"/>
        <end position="172"/>
    </location>
</feature>
<dbReference type="PANTHER" id="PTHR22748:SF26">
    <property type="entry name" value="ENDONUCLEASE_EXONUCLEASE_PHOSPHATASE DOMAIN-CONTAINING PROTEIN"/>
    <property type="match status" value="1"/>
</dbReference>
<dbReference type="GO" id="GO:0008081">
    <property type="term" value="F:phosphoric diester hydrolase activity"/>
    <property type="evidence" value="ECO:0007669"/>
    <property type="project" value="TreeGrafter"/>
</dbReference>
<protein>
    <recommendedName>
        <fullName evidence="3">exodeoxyribonuclease III</fullName>
        <ecNumber evidence="3">3.1.11.2</ecNumber>
    </recommendedName>
</protein>
<evidence type="ECO:0000259" key="10">
    <source>
        <dbReference type="Pfam" id="PF03372"/>
    </source>
</evidence>
<evidence type="ECO:0000256" key="6">
    <source>
        <dbReference type="ARBA" id="ARBA00022801"/>
    </source>
</evidence>
<evidence type="ECO:0000256" key="9">
    <source>
        <dbReference type="PIRSR" id="PIRSR604808-2"/>
    </source>
</evidence>
<accession>A0AAX7VBZ1</accession>
<dbReference type="PANTHER" id="PTHR22748">
    <property type="entry name" value="AP ENDONUCLEASE"/>
    <property type="match status" value="1"/>
</dbReference>
<dbReference type="SUPFAM" id="SSF56219">
    <property type="entry name" value="DNase I-like"/>
    <property type="match status" value="1"/>
</dbReference>
<sequence length="173" mass="20062">MVVGQMSRPQFFVVWRITIYNRVDYMPFNNIKLVSLNVNGLNNPIKRSKVVTKLKKEKAQVIFLQETHLPQQEHEKLKRFGYKNTYYNSYRQSQKRGVAILIANSVQFECHKEVSDKEGRYLLIKGKLENKLVTLVNIYAPPGSKKSDYKDLFNLVTQESEGLVICAGDYNVV</sequence>
<evidence type="ECO:0000256" key="2">
    <source>
        <dbReference type="ARBA" id="ARBA00007092"/>
    </source>
</evidence>
<organism evidence="11 12">
    <name type="scientific">Astatotilapia calliptera</name>
    <name type="common">Eastern happy</name>
    <name type="synonym">Chromis callipterus</name>
    <dbReference type="NCBI Taxonomy" id="8154"/>
    <lineage>
        <taxon>Eukaryota</taxon>
        <taxon>Metazoa</taxon>
        <taxon>Chordata</taxon>
        <taxon>Craniata</taxon>
        <taxon>Vertebrata</taxon>
        <taxon>Euteleostomi</taxon>
        <taxon>Actinopterygii</taxon>
        <taxon>Neopterygii</taxon>
        <taxon>Teleostei</taxon>
        <taxon>Neoteleostei</taxon>
        <taxon>Acanthomorphata</taxon>
        <taxon>Ovalentaria</taxon>
        <taxon>Cichlomorphae</taxon>
        <taxon>Cichliformes</taxon>
        <taxon>Cichlidae</taxon>
        <taxon>African cichlids</taxon>
        <taxon>Pseudocrenilabrinae</taxon>
        <taxon>Haplochromini</taxon>
        <taxon>Astatotilapia</taxon>
    </lineage>
</organism>